<dbReference type="PROSITE" id="PS51257">
    <property type="entry name" value="PROKAR_LIPOPROTEIN"/>
    <property type="match status" value="1"/>
</dbReference>
<evidence type="ECO:0000313" key="3">
    <source>
        <dbReference type="Proteomes" id="UP000198858"/>
    </source>
</evidence>
<dbReference type="Proteomes" id="UP000198858">
    <property type="component" value="Chromosome I"/>
</dbReference>
<gene>
    <name evidence="2" type="ORF">SAMN04488552_0803</name>
</gene>
<dbReference type="RefSeq" id="WP_026935070.1">
    <property type="nucleotide sequence ID" value="NZ_LT629745.1"/>
</dbReference>
<dbReference type="EMBL" id="LT629745">
    <property type="protein sequence ID" value="SDR73984.1"/>
    <property type="molecule type" value="Genomic_DNA"/>
</dbReference>
<proteinExistence type="predicted"/>
<feature type="region of interest" description="Disordered" evidence="1">
    <location>
        <begin position="25"/>
        <end position="84"/>
    </location>
</feature>
<evidence type="ECO:0000256" key="1">
    <source>
        <dbReference type="SAM" id="MobiDB-lite"/>
    </source>
</evidence>
<feature type="compositionally biased region" description="Acidic residues" evidence="1">
    <location>
        <begin position="31"/>
        <end position="55"/>
    </location>
</feature>
<organism evidence="2 3">
    <name type="scientific">Christiangramia echinicola</name>
    <dbReference type="NCBI Taxonomy" id="279359"/>
    <lineage>
        <taxon>Bacteria</taxon>
        <taxon>Pseudomonadati</taxon>
        <taxon>Bacteroidota</taxon>
        <taxon>Flavobacteriia</taxon>
        <taxon>Flavobacteriales</taxon>
        <taxon>Flavobacteriaceae</taxon>
        <taxon>Christiangramia</taxon>
    </lineage>
</organism>
<accession>A0A1H1LHF0</accession>
<reference evidence="2 3" key="1">
    <citation type="submission" date="2016-10" db="EMBL/GenBank/DDBJ databases">
        <authorList>
            <person name="Varghese N."/>
            <person name="Submissions S."/>
        </authorList>
    </citation>
    <scope>NUCLEOTIDE SEQUENCE [LARGE SCALE GENOMIC DNA]</scope>
    <source>
        <strain evidence="2 3">Mar_2010_102</strain>
    </source>
</reference>
<name>A0A1H1LHF0_9FLAO</name>
<protein>
    <submittedName>
        <fullName evidence="2">Uncharacterized protein</fullName>
    </submittedName>
</protein>
<dbReference type="AlphaFoldDB" id="A0A1H1LHF0"/>
<keyword evidence="3" id="KW-1185">Reference proteome</keyword>
<sequence length="84" mass="9265">MKKLFLLFAVATMSLSIYSCRETTEEKSEDAVESMGEDMENAADEAGNELEEAGQDVENAAENAENEMEEEVEGTDDMNADDDM</sequence>
<feature type="compositionally biased region" description="Acidic residues" evidence="1">
    <location>
        <begin position="64"/>
        <end position="84"/>
    </location>
</feature>
<evidence type="ECO:0000313" key="2">
    <source>
        <dbReference type="EMBL" id="SDR73984.1"/>
    </source>
</evidence>
<dbReference type="STRING" id="1250231.SAMN04488552_0803"/>